<evidence type="ECO:0000313" key="2">
    <source>
        <dbReference type="EMBL" id="SVC82770.1"/>
    </source>
</evidence>
<feature type="compositionally biased region" description="Low complexity" evidence="1">
    <location>
        <begin position="85"/>
        <end position="96"/>
    </location>
</feature>
<sequence>MTIILATNLHKIRVSKRRTPAKSGSLANKRQARSSSVCASDLSCSDPSEWSKLHSERAMRNLPKLSLQASQVSSKPSKRASKTKQACQQASQANQASQAQVIQVSKLKTARASQVNQAKQIKTSKQ</sequence>
<feature type="non-terminal residue" evidence="2">
    <location>
        <position position="126"/>
    </location>
</feature>
<proteinExistence type="predicted"/>
<accession>A0A382QCQ7</accession>
<name>A0A382QCQ7_9ZZZZ</name>
<reference evidence="2" key="1">
    <citation type="submission" date="2018-05" db="EMBL/GenBank/DDBJ databases">
        <authorList>
            <person name="Lanie J.A."/>
            <person name="Ng W.-L."/>
            <person name="Kazmierczak K.M."/>
            <person name="Andrzejewski T.M."/>
            <person name="Davidsen T.M."/>
            <person name="Wayne K.J."/>
            <person name="Tettelin H."/>
            <person name="Glass J.I."/>
            <person name="Rusch D."/>
            <person name="Podicherti R."/>
            <person name="Tsui H.-C.T."/>
            <person name="Winkler M.E."/>
        </authorList>
    </citation>
    <scope>NUCLEOTIDE SEQUENCE</scope>
</reference>
<evidence type="ECO:0000256" key="1">
    <source>
        <dbReference type="SAM" id="MobiDB-lite"/>
    </source>
</evidence>
<feature type="compositionally biased region" description="Low complexity" evidence="1">
    <location>
        <begin position="34"/>
        <end position="46"/>
    </location>
</feature>
<feature type="region of interest" description="Disordered" evidence="1">
    <location>
        <begin position="62"/>
        <end position="96"/>
    </location>
</feature>
<organism evidence="2">
    <name type="scientific">marine metagenome</name>
    <dbReference type="NCBI Taxonomy" id="408172"/>
    <lineage>
        <taxon>unclassified sequences</taxon>
        <taxon>metagenomes</taxon>
        <taxon>ecological metagenomes</taxon>
    </lineage>
</organism>
<dbReference type="AlphaFoldDB" id="A0A382QCQ7"/>
<protein>
    <submittedName>
        <fullName evidence="2">Uncharacterized protein</fullName>
    </submittedName>
</protein>
<dbReference type="EMBL" id="UINC01113277">
    <property type="protein sequence ID" value="SVC82770.1"/>
    <property type="molecule type" value="Genomic_DNA"/>
</dbReference>
<gene>
    <name evidence="2" type="ORF">METZ01_LOCUS335624</name>
</gene>
<feature type="region of interest" description="Disordered" evidence="1">
    <location>
        <begin position="15"/>
        <end position="49"/>
    </location>
</feature>